<comment type="caution">
    <text evidence="1">The sequence shown here is derived from an EMBL/GenBank/DDBJ whole genome shotgun (WGS) entry which is preliminary data.</text>
</comment>
<organism evidence="1 2">
    <name type="scientific">Salinibacillus aidingensis</name>
    <dbReference type="NCBI Taxonomy" id="237684"/>
    <lineage>
        <taxon>Bacteria</taxon>
        <taxon>Bacillati</taxon>
        <taxon>Bacillota</taxon>
        <taxon>Bacilli</taxon>
        <taxon>Bacillales</taxon>
        <taxon>Bacillaceae</taxon>
        <taxon>Salinibacillus</taxon>
    </lineage>
</organism>
<evidence type="ECO:0000313" key="2">
    <source>
        <dbReference type="Proteomes" id="UP001500880"/>
    </source>
</evidence>
<dbReference type="EMBL" id="BAAADO010000002">
    <property type="protein sequence ID" value="GAA0486416.1"/>
    <property type="molecule type" value="Genomic_DNA"/>
</dbReference>
<keyword evidence="2" id="KW-1185">Reference proteome</keyword>
<protein>
    <submittedName>
        <fullName evidence="1">Uncharacterized protein</fullName>
    </submittedName>
</protein>
<gene>
    <name evidence="1" type="ORF">GCM10008986_09760</name>
</gene>
<evidence type="ECO:0000313" key="1">
    <source>
        <dbReference type="EMBL" id="GAA0486416.1"/>
    </source>
</evidence>
<proteinExistence type="predicted"/>
<reference evidence="2" key="1">
    <citation type="journal article" date="2019" name="Int. J. Syst. Evol. Microbiol.">
        <title>The Global Catalogue of Microorganisms (GCM) 10K type strain sequencing project: providing services to taxonomists for standard genome sequencing and annotation.</title>
        <authorList>
            <consortium name="The Broad Institute Genomics Platform"/>
            <consortium name="The Broad Institute Genome Sequencing Center for Infectious Disease"/>
            <person name="Wu L."/>
            <person name="Ma J."/>
        </authorList>
    </citation>
    <scope>NUCLEOTIDE SEQUENCE [LARGE SCALE GENOMIC DNA]</scope>
    <source>
        <strain evidence="2">JCM 12389</strain>
    </source>
</reference>
<name>A0ABP3KST7_9BACI</name>
<dbReference type="Proteomes" id="UP001500880">
    <property type="component" value="Unassembled WGS sequence"/>
</dbReference>
<accession>A0ABP3KST7</accession>
<sequence>MFLAIGKGFEVDNDFLSKVNQFISEIDKCNNYFPILNGEHEKDASEYFDL</sequence>